<sequence length="440" mass="48257">MDKAQIGALLIAVFFVGSIIGSSLLFTPPPISQAPTTNPDDIQPTQLSMEASNIEATVVLILPKLKIVAETSEINIEELDTSIYSVEGVKRIASFYSQVDQSEIAAGLMYVADIQLIAGTDAEEVFEQIKEKPGLEQAEGFPFALVTLPSEIDFINAQLDITKSHSLRRAESEALIAFDTERGDELRVNLSATFIGEDPLNLFAYELQNTSIITVPGEAVVEAEIASLQPKLLFDITTNYSQLPLLEELETELANTPGLSDTNLFKPFIEPKISLINDTNISEEKAADLNVLVASLSDDTIFYNEISFRASLFFEDGTDLAPLKAQLQEKLDELELSAVVIQETIGHATGGAFLKSEDASQEMELVKNLIEDKGFETFLVLQEGQIVLEKVDWDDETSYEIESGLVDTAFSKSHSVGDTVTVRVAYTLVRNKIDEISAFE</sequence>
<name>A0A2D6M0J9_9ARCH</name>
<proteinExistence type="predicted"/>
<organism evidence="1 2">
    <name type="scientific">Candidatus Iainarchaeum sp</name>
    <dbReference type="NCBI Taxonomy" id="3101447"/>
    <lineage>
        <taxon>Archaea</taxon>
        <taxon>Candidatus Iainarchaeota</taxon>
        <taxon>Candidatus Iainarchaeia</taxon>
        <taxon>Candidatus Iainarchaeales</taxon>
        <taxon>Candidatus Iainarchaeaceae</taxon>
        <taxon>Candidatus Iainarchaeum</taxon>
    </lineage>
</organism>
<dbReference type="AlphaFoldDB" id="A0A2D6M0J9"/>
<gene>
    <name evidence="1" type="ORF">CL943_01205</name>
</gene>
<reference evidence="2" key="1">
    <citation type="submission" date="2017-09" db="EMBL/GenBank/DDBJ databases">
        <title>The Reconstruction of 2,631 Draft Metagenome-Assembled Genomes from the Global Oceans.</title>
        <authorList>
            <person name="Tully B.J."/>
            <person name="Graham E.D."/>
            <person name="Heidelberg J.F."/>
        </authorList>
    </citation>
    <scope>NUCLEOTIDE SEQUENCE [LARGE SCALE GENOMIC DNA]</scope>
</reference>
<accession>A0A2D6M0J9</accession>
<dbReference type="EMBL" id="NZBU01000005">
    <property type="protein sequence ID" value="MAG21909.1"/>
    <property type="molecule type" value="Genomic_DNA"/>
</dbReference>
<evidence type="ECO:0000313" key="2">
    <source>
        <dbReference type="Proteomes" id="UP000226592"/>
    </source>
</evidence>
<comment type="caution">
    <text evidence="1">The sequence shown here is derived from an EMBL/GenBank/DDBJ whole genome shotgun (WGS) entry which is preliminary data.</text>
</comment>
<evidence type="ECO:0000313" key="1">
    <source>
        <dbReference type="EMBL" id="MAG21909.1"/>
    </source>
</evidence>
<protein>
    <submittedName>
        <fullName evidence="1">Uncharacterized protein</fullName>
    </submittedName>
</protein>
<dbReference type="Proteomes" id="UP000226592">
    <property type="component" value="Unassembled WGS sequence"/>
</dbReference>